<dbReference type="GO" id="GO:0006281">
    <property type="term" value="P:DNA repair"/>
    <property type="evidence" value="ECO:0007669"/>
    <property type="project" value="UniProtKB-KW"/>
</dbReference>
<keyword evidence="7 15" id="KW-0227">DNA damage</keyword>
<dbReference type="PROSITE" id="PS50160">
    <property type="entry name" value="DNA_LIGASE_A3"/>
    <property type="match status" value="1"/>
</dbReference>
<dbReference type="Pfam" id="PF01068">
    <property type="entry name" value="DNA_ligase_A_M"/>
    <property type="match status" value="1"/>
</dbReference>
<evidence type="ECO:0000256" key="9">
    <source>
        <dbReference type="ARBA" id="ARBA00023172"/>
    </source>
</evidence>
<dbReference type="SUPFAM" id="SSF50249">
    <property type="entry name" value="Nucleic acid-binding proteins"/>
    <property type="match status" value="1"/>
</dbReference>
<evidence type="ECO:0000256" key="17">
    <source>
        <dbReference type="SAM" id="MobiDB-lite"/>
    </source>
</evidence>
<dbReference type="Proteomes" id="UP001432322">
    <property type="component" value="Unassembled WGS sequence"/>
</dbReference>
<feature type="domain" description="ATP-dependent DNA ligase family profile" evidence="18">
    <location>
        <begin position="415"/>
        <end position="551"/>
    </location>
</feature>
<dbReference type="InterPro" id="IPR012308">
    <property type="entry name" value="DNA_ligase_ATP-dep_N"/>
</dbReference>
<dbReference type="SUPFAM" id="SSF117018">
    <property type="entry name" value="ATP-dependent DNA ligase DNA-binding domain"/>
    <property type="match status" value="1"/>
</dbReference>
<evidence type="ECO:0000256" key="14">
    <source>
        <dbReference type="ARBA" id="ARBA00054532"/>
    </source>
</evidence>
<evidence type="ECO:0000256" key="7">
    <source>
        <dbReference type="ARBA" id="ARBA00022763"/>
    </source>
</evidence>
<dbReference type="CDD" id="cd07900">
    <property type="entry name" value="Adenylation_DNA_ligase_I_Euk"/>
    <property type="match status" value="1"/>
</dbReference>
<dbReference type="GO" id="GO:0051301">
    <property type="term" value="P:cell division"/>
    <property type="evidence" value="ECO:0007669"/>
    <property type="project" value="UniProtKB-KW"/>
</dbReference>
<evidence type="ECO:0000256" key="2">
    <source>
        <dbReference type="ARBA" id="ARBA00007572"/>
    </source>
</evidence>
<dbReference type="CDD" id="cd07969">
    <property type="entry name" value="OBF_DNA_ligase_I"/>
    <property type="match status" value="1"/>
</dbReference>
<dbReference type="InterPro" id="IPR012310">
    <property type="entry name" value="DNA_ligase_ATP-dep_cent"/>
</dbReference>
<comment type="function">
    <text evidence="14">DNA ligase that seals nicks in double-stranded DNA during DNA replication, DNA recombination and DNA repair.</text>
</comment>
<organism evidence="19 20">
    <name type="scientific">Pristionchus fissidentatus</name>
    <dbReference type="NCBI Taxonomy" id="1538716"/>
    <lineage>
        <taxon>Eukaryota</taxon>
        <taxon>Metazoa</taxon>
        <taxon>Ecdysozoa</taxon>
        <taxon>Nematoda</taxon>
        <taxon>Chromadorea</taxon>
        <taxon>Rhabditida</taxon>
        <taxon>Rhabditina</taxon>
        <taxon>Diplogasteromorpha</taxon>
        <taxon>Diplogasteroidea</taxon>
        <taxon>Neodiplogasteridae</taxon>
        <taxon>Pristionchus</taxon>
    </lineage>
</organism>
<feature type="non-terminal residue" evidence="19">
    <location>
        <position position="1"/>
    </location>
</feature>
<keyword evidence="12" id="KW-0131">Cell cycle</keyword>
<dbReference type="GO" id="GO:0005739">
    <property type="term" value="C:mitochondrion"/>
    <property type="evidence" value="ECO:0007669"/>
    <property type="project" value="TreeGrafter"/>
</dbReference>
<sequence>CNEIIEEGVVSGFGRALSTSSITFARKKKPARDNTMFSNAKENEDSTNSTEWKDGEKVPYMALAKTLEKIEDESGRLKIIDILAKFLNKVIVKSPNDLVPCVYLCVGKLAPAYVGLELGIADHSLMKAITQATGRTMAQIKEKFAAKGDLGIVAQQSRSSQPLMVKPKPLFVTDVFAKLREIAHLSGNSSMKQKVALMQGLIVACRDVEARFLVRTLSGKMRIGLAEQSVLVAIANAFTMKHLKDIDLKMASEKLEALKAKHALLLKTTYCQCPDYDKILAVALSTAEDEGFEKINEKCKLDPGMPLKPMLAHPTKGVAEIMKRFGDSEFACEWKYDGERGQIHRNEKGEVFIYSRNQENNTSKYPDIIGNLTQCMSEDVKSFVVDAEVVAWDVDNKSILPFQVLTTRKRKNAGDSEIKVKVCVFLFDILYYNGEPLVTKSFRERRNVLRDKFKSVEGLFHFATTLDSTDTDEIAGFLEEAIKGNCEGLMVKTLDENASYEIAKRSHNWLKLKKDYLEGVGDTLDLVVMGAYFGTGKRTGVYGGYLLACYDQESEEYQCICKIGTGFKDEDLKQQFELLEKEKMEKPRSYYAYDETLKPDVWFEPTIVFEVKCADLSISPRHHAARGLVSSDKGISLRFPRFIRIRDDKNGEDATSASQVADMYRNQDQIKNQNAVKAEDDEDEMEY</sequence>
<dbReference type="AlphaFoldDB" id="A0AAV5WNI8"/>
<keyword evidence="10 15" id="KW-0234">DNA repair</keyword>
<dbReference type="PANTHER" id="PTHR45674">
    <property type="entry name" value="DNA LIGASE 1/3 FAMILY MEMBER"/>
    <property type="match status" value="1"/>
</dbReference>
<keyword evidence="9 15" id="KW-0233">DNA recombination</keyword>
<accession>A0AAV5WNI8</accession>
<dbReference type="PROSITE" id="PS00333">
    <property type="entry name" value="DNA_LIGASE_A2"/>
    <property type="match status" value="1"/>
</dbReference>
<keyword evidence="4" id="KW-0132">Cell division</keyword>
<evidence type="ECO:0000256" key="13">
    <source>
        <dbReference type="ARBA" id="ARBA00034003"/>
    </source>
</evidence>
<evidence type="ECO:0000256" key="6">
    <source>
        <dbReference type="ARBA" id="ARBA00022741"/>
    </source>
</evidence>
<evidence type="ECO:0000313" key="19">
    <source>
        <dbReference type="EMBL" id="GMT32582.1"/>
    </source>
</evidence>
<evidence type="ECO:0000259" key="18">
    <source>
        <dbReference type="PROSITE" id="PS50160"/>
    </source>
</evidence>
<comment type="subcellular location">
    <subcellularLocation>
        <location evidence="1">Nucleus</location>
    </subcellularLocation>
</comment>
<feature type="compositionally biased region" description="Polar residues" evidence="17">
    <location>
        <begin position="666"/>
        <end position="675"/>
    </location>
</feature>
<evidence type="ECO:0000256" key="11">
    <source>
        <dbReference type="ARBA" id="ARBA00023242"/>
    </source>
</evidence>
<keyword evidence="5" id="KW-0235">DNA replication</keyword>
<dbReference type="GO" id="GO:0005524">
    <property type="term" value="F:ATP binding"/>
    <property type="evidence" value="ECO:0007669"/>
    <property type="project" value="UniProtKB-KW"/>
</dbReference>
<dbReference type="GO" id="GO:0071897">
    <property type="term" value="P:DNA biosynthetic process"/>
    <property type="evidence" value="ECO:0007669"/>
    <property type="project" value="InterPro"/>
</dbReference>
<dbReference type="InterPro" id="IPR012340">
    <property type="entry name" value="NA-bd_OB-fold"/>
</dbReference>
<dbReference type="FunFam" id="1.10.3260.10:FF:000001">
    <property type="entry name" value="DNA ligase"/>
    <property type="match status" value="1"/>
</dbReference>
<dbReference type="InterPro" id="IPR000977">
    <property type="entry name" value="DNA_ligase_ATP-dep"/>
</dbReference>
<dbReference type="SUPFAM" id="SSF56091">
    <property type="entry name" value="DNA ligase/mRNA capping enzyme, catalytic domain"/>
    <property type="match status" value="1"/>
</dbReference>
<keyword evidence="6 15" id="KW-0547">Nucleotide-binding</keyword>
<dbReference type="Gene3D" id="1.10.3260.10">
    <property type="entry name" value="DNA ligase, ATP-dependent, N-terminal domain"/>
    <property type="match status" value="1"/>
</dbReference>
<keyword evidence="11" id="KW-0539">Nucleus</keyword>
<dbReference type="GO" id="GO:0005634">
    <property type="term" value="C:nucleus"/>
    <property type="evidence" value="ECO:0007669"/>
    <property type="project" value="UniProtKB-SubCell"/>
</dbReference>
<dbReference type="PANTHER" id="PTHR45674:SF4">
    <property type="entry name" value="DNA LIGASE 1"/>
    <property type="match status" value="1"/>
</dbReference>
<dbReference type="EMBL" id="BTSY01000006">
    <property type="protein sequence ID" value="GMT32582.1"/>
    <property type="molecule type" value="Genomic_DNA"/>
</dbReference>
<evidence type="ECO:0000256" key="1">
    <source>
        <dbReference type="ARBA" id="ARBA00004123"/>
    </source>
</evidence>
<evidence type="ECO:0000256" key="8">
    <source>
        <dbReference type="ARBA" id="ARBA00022840"/>
    </source>
</evidence>
<reference evidence="19" key="1">
    <citation type="submission" date="2023-10" db="EMBL/GenBank/DDBJ databases">
        <title>Genome assembly of Pristionchus species.</title>
        <authorList>
            <person name="Yoshida K."/>
            <person name="Sommer R.J."/>
        </authorList>
    </citation>
    <scope>NUCLEOTIDE SEQUENCE</scope>
    <source>
        <strain evidence="19">RS5133</strain>
    </source>
</reference>
<protein>
    <recommendedName>
        <fullName evidence="15">DNA ligase</fullName>
        <ecNumber evidence="15">6.5.1.1</ecNumber>
    </recommendedName>
</protein>
<dbReference type="GO" id="GO:0006310">
    <property type="term" value="P:DNA recombination"/>
    <property type="evidence" value="ECO:0007669"/>
    <property type="project" value="UniProtKB-KW"/>
</dbReference>
<evidence type="ECO:0000256" key="4">
    <source>
        <dbReference type="ARBA" id="ARBA00022618"/>
    </source>
</evidence>
<gene>
    <name evidence="19" type="ORF">PFISCL1PPCAC_23879</name>
</gene>
<dbReference type="InterPro" id="IPR036599">
    <property type="entry name" value="DNA_ligase_N_sf"/>
</dbReference>
<dbReference type="Gene3D" id="2.40.50.140">
    <property type="entry name" value="Nucleic acid-binding proteins"/>
    <property type="match status" value="1"/>
</dbReference>
<evidence type="ECO:0000256" key="3">
    <source>
        <dbReference type="ARBA" id="ARBA00022598"/>
    </source>
</evidence>
<dbReference type="InterPro" id="IPR050191">
    <property type="entry name" value="ATP-dep_DNA_ligase"/>
</dbReference>
<dbReference type="InterPro" id="IPR012309">
    <property type="entry name" value="DNA_ligase_ATP-dep_C"/>
</dbReference>
<dbReference type="Pfam" id="PF04679">
    <property type="entry name" value="DNA_ligase_A_C"/>
    <property type="match status" value="1"/>
</dbReference>
<proteinExistence type="inferred from homology"/>
<dbReference type="GO" id="GO:0003677">
    <property type="term" value="F:DNA binding"/>
    <property type="evidence" value="ECO:0007669"/>
    <property type="project" value="InterPro"/>
</dbReference>
<dbReference type="GO" id="GO:1903461">
    <property type="term" value="P:Okazaki fragment processing involved in mitotic DNA replication"/>
    <property type="evidence" value="ECO:0007669"/>
    <property type="project" value="TreeGrafter"/>
</dbReference>
<evidence type="ECO:0000256" key="12">
    <source>
        <dbReference type="ARBA" id="ARBA00023306"/>
    </source>
</evidence>
<comment type="similarity">
    <text evidence="2 16">Belongs to the ATP-dependent DNA ligase family.</text>
</comment>
<evidence type="ECO:0000256" key="10">
    <source>
        <dbReference type="ARBA" id="ARBA00023204"/>
    </source>
</evidence>
<feature type="region of interest" description="Disordered" evidence="17">
    <location>
        <begin position="650"/>
        <end position="687"/>
    </location>
</feature>
<comment type="catalytic activity">
    <reaction evidence="13 15">
        <text>ATP + (deoxyribonucleotide)n-3'-hydroxyl + 5'-phospho-(deoxyribonucleotide)m = (deoxyribonucleotide)n+m + AMP + diphosphate.</text>
        <dbReference type="EC" id="6.5.1.1"/>
    </reaction>
</comment>
<evidence type="ECO:0000313" key="20">
    <source>
        <dbReference type="Proteomes" id="UP001432322"/>
    </source>
</evidence>
<evidence type="ECO:0000256" key="15">
    <source>
        <dbReference type="RuleBase" id="RU000617"/>
    </source>
</evidence>
<dbReference type="Gene3D" id="3.30.470.30">
    <property type="entry name" value="DNA ligase/mRNA capping enzyme"/>
    <property type="match status" value="1"/>
</dbReference>
<keyword evidence="8 15" id="KW-0067">ATP-binding</keyword>
<dbReference type="InterPro" id="IPR016059">
    <property type="entry name" value="DNA_ligase_ATP-dep_CS"/>
</dbReference>
<dbReference type="Pfam" id="PF04675">
    <property type="entry name" value="DNA_ligase_A_N"/>
    <property type="match status" value="1"/>
</dbReference>
<dbReference type="PROSITE" id="PS00697">
    <property type="entry name" value="DNA_LIGASE_A1"/>
    <property type="match status" value="1"/>
</dbReference>
<evidence type="ECO:0000256" key="16">
    <source>
        <dbReference type="RuleBase" id="RU004196"/>
    </source>
</evidence>
<dbReference type="FunFam" id="2.40.50.140:FF:000062">
    <property type="entry name" value="DNA ligase"/>
    <property type="match status" value="1"/>
</dbReference>
<keyword evidence="3 15" id="KW-0436">Ligase</keyword>
<comment type="caution">
    <text evidence="19">The sequence shown here is derived from an EMBL/GenBank/DDBJ whole genome shotgun (WGS) entry which is preliminary data.</text>
</comment>
<dbReference type="FunFam" id="3.30.470.30:FF:000016">
    <property type="entry name" value="DNA ligase"/>
    <property type="match status" value="1"/>
</dbReference>
<dbReference type="EC" id="6.5.1.1" evidence="15"/>
<keyword evidence="20" id="KW-1185">Reference proteome</keyword>
<name>A0AAV5WNI8_9BILA</name>
<dbReference type="Gene3D" id="3.30.1490.70">
    <property type="match status" value="1"/>
</dbReference>
<evidence type="ECO:0000256" key="5">
    <source>
        <dbReference type="ARBA" id="ARBA00022705"/>
    </source>
</evidence>
<dbReference type="GO" id="GO:0003910">
    <property type="term" value="F:DNA ligase (ATP) activity"/>
    <property type="evidence" value="ECO:0007669"/>
    <property type="project" value="UniProtKB-EC"/>
</dbReference>
<dbReference type="NCBIfam" id="TIGR00574">
    <property type="entry name" value="dnl1"/>
    <property type="match status" value="1"/>
</dbReference>